<sequence length="82" mass="8651">MFDTPPTVIAKLSRTRGLGRNATDLPSLSLFSVARAQVPALAVELNNGVKMRMLGLGTTDSSDTLAAGAVYEAIRAGYRLLT</sequence>
<dbReference type="SUPFAM" id="SSF51430">
    <property type="entry name" value="NAD(P)-linked oxidoreductase"/>
    <property type="match status" value="1"/>
</dbReference>
<organism evidence="1 2">
    <name type="scientific">Perkinsus olseni</name>
    <name type="common">Perkinsus atlanticus</name>
    <dbReference type="NCBI Taxonomy" id="32597"/>
    <lineage>
        <taxon>Eukaryota</taxon>
        <taxon>Sar</taxon>
        <taxon>Alveolata</taxon>
        <taxon>Perkinsozoa</taxon>
        <taxon>Perkinsea</taxon>
        <taxon>Perkinsida</taxon>
        <taxon>Perkinsidae</taxon>
        <taxon>Perkinsus</taxon>
    </lineage>
</organism>
<dbReference type="Proteomes" id="UP000553632">
    <property type="component" value="Unassembled WGS sequence"/>
</dbReference>
<accession>A0A7J6UM58</accession>
<gene>
    <name evidence="1" type="ORF">FOZ63_026354</name>
</gene>
<keyword evidence="2" id="KW-1185">Reference proteome</keyword>
<proteinExistence type="predicted"/>
<dbReference type="EMBL" id="JABANO010001489">
    <property type="protein sequence ID" value="KAF4758399.1"/>
    <property type="molecule type" value="Genomic_DNA"/>
</dbReference>
<evidence type="ECO:0000313" key="1">
    <source>
        <dbReference type="EMBL" id="KAF4758399.1"/>
    </source>
</evidence>
<name>A0A7J6UM58_PEROL</name>
<dbReference type="AlphaFoldDB" id="A0A7J6UM58"/>
<protein>
    <submittedName>
        <fullName evidence="1">Uncharacterized protein</fullName>
    </submittedName>
</protein>
<reference evidence="1 2" key="1">
    <citation type="submission" date="2020-04" db="EMBL/GenBank/DDBJ databases">
        <title>Perkinsus olseni comparative genomics.</title>
        <authorList>
            <person name="Bogema D.R."/>
        </authorList>
    </citation>
    <scope>NUCLEOTIDE SEQUENCE [LARGE SCALE GENOMIC DNA]</scope>
    <source>
        <strain evidence="1 2">ATCC PRA-207</strain>
    </source>
</reference>
<evidence type="ECO:0000313" key="2">
    <source>
        <dbReference type="Proteomes" id="UP000553632"/>
    </source>
</evidence>
<dbReference type="Gene3D" id="3.20.20.100">
    <property type="entry name" value="NADP-dependent oxidoreductase domain"/>
    <property type="match status" value="1"/>
</dbReference>
<comment type="caution">
    <text evidence="1">The sequence shown here is derived from an EMBL/GenBank/DDBJ whole genome shotgun (WGS) entry which is preliminary data.</text>
</comment>
<dbReference type="InterPro" id="IPR036812">
    <property type="entry name" value="NAD(P)_OxRdtase_dom_sf"/>
</dbReference>